<keyword evidence="4" id="KW-0804">Transcription</keyword>
<proteinExistence type="inferred from homology"/>
<feature type="region of interest" description="Disordered" evidence="5">
    <location>
        <begin position="304"/>
        <end position="345"/>
    </location>
</feature>
<dbReference type="PANTHER" id="PTHR30346:SF10">
    <property type="entry name" value="TRANSCRIPTIONAL REGULATOR OF OXIDATIVE STRESS OXYR"/>
    <property type="match status" value="1"/>
</dbReference>
<dbReference type="PROSITE" id="PS50931">
    <property type="entry name" value="HTH_LYSR"/>
    <property type="match status" value="1"/>
</dbReference>
<evidence type="ECO:0000256" key="2">
    <source>
        <dbReference type="ARBA" id="ARBA00023015"/>
    </source>
</evidence>
<gene>
    <name evidence="7" type="ORF">PQJ73_08840</name>
</gene>
<feature type="compositionally biased region" description="Basic and acidic residues" evidence="5">
    <location>
        <begin position="305"/>
        <end position="319"/>
    </location>
</feature>
<dbReference type="PANTHER" id="PTHR30346">
    <property type="entry name" value="TRANSCRIPTIONAL DUAL REGULATOR HCAR-RELATED"/>
    <property type="match status" value="1"/>
</dbReference>
<evidence type="ECO:0000256" key="4">
    <source>
        <dbReference type="ARBA" id="ARBA00023163"/>
    </source>
</evidence>
<sequence length="345" mass="37601">MKPLPNLRQLRYLVSLAEHLHFGRAADACAVTQSTLSAGIRELEAILGVTVAERTKRSVLITPIGRRIVERAHALLRDAEALVSIGASATRPLTGQLELGVIPTIGPFLLPELLPHIGRHYPDLKLILREDKTNAILDRLGDGRLDLGLIAFPYVTEGFEALPLFDDPYWFACHRRHRLAAMPSIGEADLADEGLMLLERDHCLHSHALPLLAALPKLAQTTFSATSLHTLVAMVAADLGATLLPELAIRAGILHGDSVAICPLADGAHARRIGLVWRKQSVRADEFRILGDLISDWAATALSPPERRRSGERGAEISRPRSARSSRGVGHKKVTRKTSPVFSQS</sequence>
<evidence type="ECO:0000259" key="6">
    <source>
        <dbReference type="PROSITE" id="PS50931"/>
    </source>
</evidence>
<dbReference type="InterPro" id="IPR036390">
    <property type="entry name" value="WH_DNA-bd_sf"/>
</dbReference>
<dbReference type="InterPro" id="IPR036388">
    <property type="entry name" value="WH-like_DNA-bd_sf"/>
</dbReference>
<dbReference type="Proteomes" id="UP001165652">
    <property type="component" value="Unassembled WGS sequence"/>
</dbReference>
<keyword evidence="2" id="KW-0805">Transcription regulation</keyword>
<dbReference type="Gene3D" id="1.10.10.10">
    <property type="entry name" value="Winged helix-like DNA-binding domain superfamily/Winged helix DNA-binding domain"/>
    <property type="match status" value="1"/>
</dbReference>
<evidence type="ECO:0000256" key="1">
    <source>
        <dbReference type="ARBA" id="ARBA00009437"/>
    </source>
</evidence>
<dbReference type="SUPFAM" id="SSF46785">
    <property type="entry name" value="Winged helix' DNA-binding domain"/>
    <property type="match status" value="1"/>
</dbReference>
<feature type="compositionally biased region" description="Basic residues" evidence="5">
    <location>
        <begin position="321"/>
        <end position="336"/>
    </location>
</feature>
<evidence type="ECO:0000256" key="3">
    <source>
        <dbReference type="ARBA" id="ARBA00023125"/>
    </source>
</evidence>
<organism evidence="7 8">
    <name type="scientific">Rhodoplanes tepidamans</name>
    <name type="common">Rhodoplanes cryptolactis</name>
    <dbReference type="NCBI Taxonomy" id="200616"/>
    <lineage>
        <taxon>Bacteria</taxon>
        <taxon>Pseudomonadati</taxon>
        <taxon>Pseudomonadota</taxon>
        <taxon>Alphaproteobacteria</taxon>
        <taxon>Hyphomicrobiales</taxon>
        <taxon>Nitrobacteraceae</taxon>
        <taxon>Rhodoplanes</taxon>
    </lineage>
</organism>
<dbReference type="Pfam" id="PF00126">
    <property type="entry name" value="HTH_1"/>
    <property type="match status" value="1"/>
</dbReference>
<dbReference type="CDD" id="cd08411">
    <property type="entry name" value="PBP2_OxyR"/>
    <property type="match status" value="1"/>
</dbReference>
<dbReference type="Pfam" id="PF03466">
    <property type="entry name" value="LysR_substrate"/>
    <property type="match status" value="1"/>
</dbReference>
<evidence type="ECO:0000256" key="5">
    <source>
        <dbReference type="SAM" id="MobiDB-lite"/>
    </source>
</evidence>
<comment type="caution">
    <text evidence="7">The sequence shown here is derived from an EMBL/GenBank/DDBJ whole genome shotgun (WGS) entry which is preliminary data.</text>
</comment>
<reference evidence="7" key="2">
    <citation type="submission" date="2023-02" db="EMBL/GenBank/DDBJ databases">
        <authorList>
            <person name="Rayyan A."/>
            <person name="Meyer T."/>
            <person name="Kyndt J.A."/>
        </authorList>
    </citation>
    <scope>NUCLEOTIDE SEQUENCE</scope>
    <source>
        <strain evidence="7">DSM 9987</strain>
    </source>
</reference>
<evidence type="ECO:0000313" key="7">
    <source>
        <dbReference type="EMBL" id="MDC7785785.1"/>
    </source>
</evidence>
<keyword evidence="3" id="KW-0238">DNA-binding</keyword>
<evidence type="ECO:0000313" key="8">
    <source>
        <dbReference type="Proteomes" id="UP001165652"/>
    </source>
</evidence>
<dbReference type="InterPro" id="IPR005119">
    <property type="entry name" value="LysR_subst-bd"/>
</dbReference>
<protein>
    <submittedName>
        <fullName evidence="7">Hydrogen peroxide-inducible genes activator</fullName>
    </submittedName>
</protein>
<accession>A0ABT5J806</accession>
<name>A0ABT5J806_RHOTP</name>
<dbReference type="Gene3D" id="3.40.190.10">
    <property type="entry name" value="Periplasmic binding protein-like II"/>
    <property type="match status" value="2"/>
</dbReference>
<dbReference type="SUPFAM" id="SSF53850">
    <property type="entry name" value="Periplasmic binding protein-like II"/>
    <property type="match status" value="1"/>
</dbReference>
<feature type="domain" description="HTH lysR-type" evidence="6">
    <location>
        <begin position="5"/>
        <end position="62"/>
    </location>
</feature>
<dbReference type="InterPro" id="IPR000847">
    <property type="entry name" value="LysR_HTH_N"/>
</dbReference>
<dbReference type="RefSeq" id="WP_272776631.1">
    <property type="nucleotide sequence ID" value="NZ_JAQQLI010000010.1"/>
</dbReference>
<comment type="similarity">
    <text evidence="1">Belongs to the LysR transcriptional regulatory family.</text>
</comment>
<reference evidence="7" key="1">
    <citation type="journal article" date="2023" name="Microbiol Resour">
        <title>Genome Sequences of Rhodoplanes serenus and Two Thermotolerant Strains, Rhodoplanes tepidamans and 'Rhodoplanes cryptolactis,' Further Refine the Genus.</title>
        <authorList>
            <person name="Rayyan A.A."/>
            <person name="Kyndt J.A."/>
        </authorList>
    </citation>
    <scope>NUCLEOTIDE SEQUENCE</scope>
    <source>
        <strain evidence="7">DSM 9987</strain>
    </source>
</reference>
<keyword evidence="8" id="KW-1185">Reference proteome</keyword>
<dbReference type="EMBL" id="JAQQLI010000010">
    <property type="protein sequence ID" value="MDC7785785.1"/>
    <property type="molecule type" value="Genomic_DNA"/>
</dbReference>